<dbReference type="OrthoDB" id="1736295at2759"/>
<keyword evidence="3" id="KW-1185">Reference proteome</keyword>
<protein>
    <submittedName>
        <fullName evidence="2">Uncharacterized protein</fullName>
    </submittedName>
</protein>
<comment type="caution">
    <text evidence="2">The sequence shown here is derived from an EMBL/GenBank/DDBJ whole genome shotgun (WGS) entry which is preliminary data.</text>
</comment>
<evidence type="ECO:0000313" key="3">
    <source>
        <dbReference type="Proteomes" id="UP000250321"/>
    </source>
</evidence>
<sequence>MGRNTGEIVSHAGSEVMTKGEGRLKKSLFASIHKPPIDDGRPRSMVIKKAHNMIPPHIVAEAISTLHGDGVELRFSGPITPTEREYVEQYVLAKYPQYAALVEGEQFDLSSICIIEESTETMPDDKRKSPRGSLKSPRESATQLRREQPA</sequence>
<proteinExistence type="predicted"/>
<organism evidence="2 3">
    <name type="scientific">Prunus yedoensis var. nudiflora</name>
    <dbReference type="NCBI Taxonomy" id="2094558"/>
    <lineage>
        <taxon>Eukaryota</taxon>
        <taxon>Viridiplantae</taxon>
        <taxon>Streptophyta</taxon>
        <taxon>Embryophyta</taxon>
        <taxon>Tracheophyta</taxon>
        <taxon>Spermatophyta</taxon>
        <taxon>Magnoliopsida</taxon>
        <taxon>eudicotyledons</taxon>
        <taxon>Gunneridae</taxon>
        <taxon>Pentapetalae</taxon>
        <taxon>rosids</taxon>
        <taxon>fabids</taxon>
        <taxon>Rosales</taxon>
        <taxon>Rosaceae</taxon>
        <taxon>Amygdaloideae</taxon>
        <taxon>Amygdaleae</taxon>
        <taxon>Prunus</taxon>
    </lineage>
</organism>
<dbReference type="AlphaFoldDB" id="A0A314Y6R4"/>
<evidence type="ECO:0000256" key="1">
    <source>
        <dbReference type="SAM" id="MobiDB-lite"/>
    </source>
</evidence>
<name>A0A314Y6R4_PRUYE</name>
<accession>A0A314Y6R4</accession>
<reference evidence="2 3" key="1">
    <citation type="submission" date="2018-02" db="EMBL/GenBank/DDBJ databases">
        <title>Draft genome of wild Prunus yedoensis var. nudiflora.</title>
        <authorList>
            <person name="Baek S."/>
            <person name="Kim J.-H."/>
            <person name="Choi K."/>
            <person name="Kim G.-B."/>
            <person name="Cho A."/>
            <person name="Jang H."/>
            <person name="Shin C.-H."/>
            <person name="Yu H.-J."/>
            <person name="Mun J.-H."/>
        </authorList>
    </citation>
    <scope>NUCLEOTIDE SEQUENCE [LARGE SCALE GENOMIC DNA]</scope>
    <source>
        <strain evidence="3">cv. Jeju island</strain>
        <tissue evidence="2">Leaf</tissue>
    </source>
</reference>
<feature type="region of interest" description="Disordered" evidence="1">
    <location>
        <begin position="118"/>
        <end position="150"/>
    </location>
</feature>
<dbReference type="EMBL" id="PJQY01001403">
    <property type="protein sequence ID" value="PQQ02812.1"/>
    <property type="molecule type" value="Genomic_DNA"/>
</dbReference>
<dbReference type="STRING" id="2094558.A0A314Y6R4"/>
<dbReference type="Proteomes" id="UP000250321">
    <property type="component" value="Unassembled WGS sequence"/>
</dbReference>
<evidence type="ECO:0000313" key="2">
    <source>
        <dbReference type="EMBL" id="PQQ02812.1"/>
    </source>
</evidence>
<gene>
    <name evidence="2" type="ORF">Pyn_09316</name>
</gene>